<sequence>MAVFTEVAPDEARALLERLGLGELRELRGIQGGIENTNYFATTERGEYVLTLFERLHFDQLPYYLCLMQHLAERGVPVPAPAADPAIHLAPMGHALERAANAPCELLHTVQGKPAAVVQKLAGHSELQPTAAHCTELGRLLARMHIAARDFPRIQPNLRGLPWWNDTAPVVLPYLEAPQAALLQSELAYQNHVAESSAYLALPRGPIHADLFRDNAMFSVDGDGKPRLTGVFDFYFAGTDTWLFDLAVCLNDWAIDLPTGEADVDRSAALLDAYCSVRPLNPAERTLLPAMLRAAALRFWISRLWDFHLPREASMLKPHDPSHFERVLRQRVQQLSSPIRVRPVLQAA</sequence>
<dbReference type="SUPFAM" id="SSF56112">
    <property type="entry name" value="Protein kinase-like (PK-like)"/>
    <property type="match status" value="1"/>
</dbReference>
<accession>A0ABU8VT27</accession>
<comment type="catalytic activity">
    <reaction evidence="8">
        <text>L-homoserine + ATP = O-phospho-L-homoserine + ADP + H(+)</text>
        <dbReference type="Rhea" id="RHEA:13985"/>
        <dbReference type="ChEBI" id="CHEBI:15378"/>
        <dbReference type="ChEBI" id="CHEBI:30616"/>
        <dbReference type="ChEBI" id="CHEBI:57476"/>
        <dbReference type="ChEBI" id="CHEBI:57590"/>
        <dbReference type="ChEBI" id="CHEBI:456216"/>
        <dbReference type="EC" id="2.7.1.39"/>
    </reaction>
</comment>
<evidence type="ECO:0000256" key="7">
    <source>
        <dbReference type="ARBA" id="ARBA00038240"/>
    </source>
</evidence>
<dbReference type="PANTHER" id="PTHR21064">
    <property type="entry name" value="AMINOGLYCOSIDE PHOSPHOTRANSFERASE DOMAIN-CONTAINING PROTEIN-RELATED"/>
    <property type="match status" value="1"/>
</dbReference>
<reference evidence="11 12" key="1">
    <citation type="submission" date="2024-03" db="EMBL/GenBank/DDBJ databases">
        <title>Novel species of the genus Variovorax.</title>
        <authorList>
            <person name="Liu Q."/>
            <person name="Xin Y.-H."/>
        </authorList>
    </citation>
    <scope>NUCLEOTIDE SEQUENCE [LARGE SCALE GENOMIC DNA]</scope>
    <source>
        <strain evidence="11 12">KACC 18501</strain>
    </source>
</reference>
<protein>
    <recommendedName>
        <fullName evidence="8 9">Homoserine kinase</fullName>
        <shortName evidence="8">HK</shortName>
        <shortName evidence="8">HSK</shortName>
        <ecNumber evidence="8 9">2.7.1.39</ecNumber>
    </recommendedName>
</protein>
<evidence type="ECO:0000259" key="10">
    <source>
        <dbReference type="Pfam" id="PF01636"/>
    </source>
</evidence>
<evidence type="ECO:0000256" key="6">
    <source>
        <dbReference type="ARBA" id="ARBA00022840"/>
    </source>
</evidence>
<dbReference type="Proteomes" id="UP001363010">
    <property type="component" value="Unassembled WGS sequence"/>
</dbReference>
<feature type="domain" description="Aminoglycoside phosphotransferase" evidence="10">
    <location>
        <begin position="27"/>
        <end position="277"/>
    </location>
</feature>
<dbReference type="InterPro" id="IPR005280">
    <property type="entry name" value="Homoserine_kinase_II"/>
</dbReference>
<dbReference type="NCBIfam" id="NF003558">
    <property type="entry name" value="PRK05231.1"/>
    <property type="match status" value="1"/>
</dbReference>
<name>A0ABU8VT27_9BURK</name>
<gene>
    <name evidence="8" type="primary">thrB</name>
    <name evidence="11" type="ORF">WKW80_02710</name>
</gene>
<evidence type="ECO:0000256" key="4">
    <source>
        <dbReference type="ARBA" id="ARBA00022741"/>
    </source>
</evidence>
<dbReference type="Pfam" id="PF01636">
    <property type="entry name" value="APH"/>
    <property type="match status" value="1"/>
</dbReference>
<keyword evidence="3 8" id="KW-0791">Threonine biosynthesis</keyword>
<dbReference type="InterPro" id="IPR050249">
    <property type="entry name" value="Pseudomonas-type_ThrB"/>
</dbReference>
<comment type="similarity">
    <text evidence="7 8">Belongs to the pseudomonas-type ThrB family.</text>
</comment>
<dbReference type="InterPro" id="IPR002575">
    <property type="entry name" value="Aminoglycoside_PTrfase"/>
</dbReference>
<proteinExistence type="inferred from homology"/>
<evidence type="ECO:0000256" key="8">
    <source>
        <dbReference type="HAMAP-Rule" id="MF_00301"/>
    </source>
</evidence>
<dbReference type="GO" id="GO:0004413">
    <property type="term" value="F:homoserine kinase activity"/>
    <property type="evidence" value="ECO:0007669"/>
    <property type="project" value="UniProtKB-EC"/>
</dbReference>
<dbReference type="EMBL" id="JBBKZV010000001">
    <property type="protein sequence ID" value="MEJ8820946.1"/>
    <property type="molecule type" value="Genomic_DNA"/>
</dbReference>
<comment type="pathway">
    <text evidence="8">Amino-acid biosynthesis; L-threonine biosynthesis; L-threonine from L-aspartate: step 4/5.</text>
</comment>
<evidence type="ECO:0000256" key="5">
    <source>
        <dbReference type="ARBA" id="ARBA00022777"/>
    </source>
</evidence>
<organism evidence="11 12">
    <name type="scientific">Variovorax humicola</name>
    <dbReference type="NCBI Taxonomy" id="1769758"/>
    <lineage>
        <taxon>Bacteria</taxon>
        <taxon>Pseudomonadati</taxon>
        <taxon>Pseudomonadota</taxon>
        <taxon>Betaproteobacteria</taxon>
        <taxon>Burkholderiales</taxon>
        <taxon>Comamonadaceae</taxon>
        <taxon>Variovorax</taxon>
    </lineage>
</organism>
<dbReference type="PANTHER" id="PTHR21064:SF6">
    <property type="entry name" value="AMINOGLYCOSIDE PHOSPHOTRANSFERASE DOMAIN-CONTAINING PROTEIN"/>
    <property type="match status" value="1"/>
</dbReference>
<dbReference type="NCBIfam" id="TIGR00938">
    <property type="entry name" value="thrB_alt"/>
    <property type="match status" value="1"/>
</dbReference>
<evidence type="ECO:0000256" key="1">
    <source>
        <dbReference type="ARBA" id="ARBA00022605"/>
    </source>
</evidence>
<keyword evidence="5 8" id="KW-0418">Kinase</keyword>
<keyword evidence="2 8" id="KW-0808">Transferase</keyword>
<keyword evidence="4 8" id="KW-0547">Nucleotide-binding</keyword>
<evidence type="ECO:0000256" key="2">
    <source>
        <dbReference type="ARBA" id="ARBA00022679"/>
    </source>
</evidence>
<dbReference type="Gene3D" id="3.90.1200.10">
    <property type="match status" value="1"/>
</dbReference>
<dbReference type="HAMAP" id="MF_00301">
    <property type="entry name" value="Homoser_kinase_2"/>
    <property type="match status" value="1"/>
</dbReference>
<keyword evidence="6 8" id="KW-0067">ATP-binding</keyword>
<dbReference type="Gene3D" id="3.30.200.20">
    <property type="entry name" value="Phosphorylase Kinase, domain 1"/>
    <property type="match status" value="1"/>
</dbReference>
<dbReference type="RefSeq" id="WP_340361972.1">
    <property type="nucleotide sequence ID" value="NZ_JBBKZV010000001.1"/>
</dbReference>
<keyword evidence="1 8" id="KW-0028">Amino-acid biosynthesis</keyword>
<evidence type="ECO:0000313" key="12">
    <source>
        <dbReference type="Proteomes" id="UP001363010"/>
    </source>
</evidence>
<dbReference type="EC" id="2.7.1.39" evidence="8 9"/>
<evidence type="ECO:0000313" key="11">
    <source>
        <dbReference type="EMBL" id="MEJ8820946.1"/>
    </source>
</evidence>
<dbReference type="CDD" id="cd05153">
    <property type="entry name" value="HomoserineK_II"/>
    <property type="match status" value="1"/>
</dbReference>
<evidence type="ECO:0000256" key="9">
    <source>
        <dbReference type="NCBIfam" id="TIGR00938"/>
    </source>
</evidence>
<evidence type="ECO:0000256" key="3">
    <source>
        <dbReference type="ARBA" id="ARBA00022697"/>
    </source>
</evidence>
<keyword evidence="12" id="KW-1185">Reference proteome</keyword>
<dbReference type="InterPro" id="IPR011009">
    <property type="entry name" value="Kinase-like_dom_sf"/>
</dbReference>
<comment type="caution">
    <text evidence="11">The sequence shown here is derived from an EMBL/GenBank/DDBJ whole genome shotgun (WGS) entry which is preliminary data.</text>
</comment>